<name>A0AAD5IZH1_ACENE</name>
<evidence type="ECO:0000313" key="2">
    <source>
        <dbReference type="Proteomes" id="UP001064489"/>
    </source>
</evidence>
<dbReference type="EMBL" id="JAJSOW010000101">
    <property type="protein sequence ID" value="KAI9181459.1"/>
    <property type="molecule type" value="Genomic_DNA"/>
</dbReference>
<dbReference type="Proteomes" id="UP001064489">
    <property type="component" value="Chromosome 4"/>
</dbReference>
<proteinExistence type="predicted"/>
<reference evidence="1" key="1">
    <citation type="journal article" date="2022" name="Plant J.">
        <title>Strategies of tolerance reflected in two North American maple genomes.</title>
        <authorList>
            <person name="McEvoy S.L."/>
            <person name="Sezen U.U."/>
            <person name="Trouern-Trend A."/>
            <person name="McMahon S.M."/>
            <person name="Schaberg P.G."/>
            <person name="Yang J."/>
            <person name="Wegrzyn J.L."/>
            <person name="Swenson N.G."/>
        </authorList>
    </citation>
    <scope>NUCLEOTIDE SEQUENCE</scope>
    <source>
        <strain evidence="1">91603</strain>
    </source>
</reference>
<dbReference type="AlphaFoldDB" id="A0AAD5IZH1"/>
<reference evidence="1" key="2">
    <citation type="submission" date="2023-02" db="EMBL/GenBank/DDBJ databases">
        <authorList>
            <person name="Swenson N.G."/>
            <person name="Wegrzyn J.L."/>
            <person name="Mcevoy S.L."/>
        </authorList>
    </citation>
    <scope>NUCLEOTIDE SEQUENCE</scope>
    <source>
        <strain evidence="1">91603</strain>
        <tissue evidence="1">Leaf</tissue>
    </source>
</reference>
<evidence type="ECO:0000313" key="1">
    <source>
        <dbReference type="EMBL" id="KAI9181459.1"/>
    </source>
</evidence>
<sequence>MEDRMMRECMRKLALWHTRTFKPIMTHDELDSIMVTKGFLALPPSSAAGNASLTFKEYVYYAHNAKYSSSSPPPPSSHPRIRLPYPRIDGLHIYTYRAFLDAINFYLDMNDISDLFHIRGMPLHRIHDRSRKWLSIEGDDNIFVYRDGTLDQMTQNFYKSDDQSSDEHDSIIIRDKGNKTSDSCIVALKDIIVI</sequence>
<protein>
    <submittedName>
        <fullName evidence="1">Uncharacterized protein</fullName>
    </submittedName>
</protein>
<accession>A0AAD5IZH1</accession>
<gene>
    <name evidence="1" type="ORF">LWI28_015223</name>
</gene>
<comment type="caution">
    <text evidence="1">The sequence shown here is derived from an EMBL/GenBank/DDBJ whole genome shotgun (WGS) entry which is preliminary data.</text>
</comment>
<organism evidence="1 2">
    <name type="scientific">Acer negundo</name>
    <name type="common">Box elder</name>
    <dbReference type="NCBI Taxonomy" id="4023"/>
    <lineage>
        <taxon>Eukaryota</taxon>
        <taxon>Viridiplantae</taxon>
        <taxon>Streptophyta</taxon>
        <taxon>Embryophyta</taxon>
        <taxon>Tracheophyta</taxon>
        <taxon>Spermatophyta</taxon>
        <taxon>Magnoliopsida</taxon>
        <taxon>eudicotyledons</taxon>
        <taxon>Gunneridae</taxon>
        <taxon>Pentapetalae</taxon>
        <taxon>rosids</taxon>
        <taxon>malvids</taxon>
        <taxon>Sapindales</taxon>
        <taxon>Sapindaceae</taxon>
        <taxon>Hippocastanoideae</taxon>
        <taxon>Acereae</taxon>
        <taxon>Acer</taxon>
    </lineage>
</organism>
<keyword evidence="2" id="KW-1185">Reference proteome</keyword>